<comment type="caution">
    <text evidence="4">The sequence shown here is derived from an EMBL/GenBank/DDBJ whole genome shotgun (WGS) entry which is preliminary data.</text>
</comment>
<dbReference type="EMBL" id="JBHMDY010000008">
    <property type="protein sequence ID" value="MFB9260952.1"/>
    <property type="molecule type" value="Genomic_DNA"/>
</dbReference>
<sequence>MRHQLRSAFVITASALLLGSGAGTAAAQGSLQFELPFPLAIPGLSSLAADAGLAPADAAAAGIPSPADFAPAELRAMAFEGSVVAAVNDARFAVGAGRLVTDPALEASARERAAELASGNSTTGEVTVPEDAVPEASADTDRTTLALPAGSTPQNAVATLIGDTGMRERMLDGEFTKVGVGVATAEDGTVHVVQEFSRG</sequence>
<dbReference type="Gene3D" id="3.40.33.10">
    <property type="entry name" value="CAP"/>
    <property type="match status" value="1"/>
</dbReference>
<proteinExistence type="predicted"/>
<dbReference type="Pfam" id="PF00188">
    <property type="entry name" value="CAP"/>
    <property type="match status" value="1"/>
</dbReference>
<gene>
    <name evidence="4" type="ORF">ACFFVD_14195</name>
</gene>
<accession>A0ABV5JT98</accession>
<evidence type="ECO:0000256" key="2">
    <source>
        <dbReference type="SAM" id="SignalP"/>
    </source>
</evidence>
<evidence type="ECO:0000259" key="3">
    <source>
        <dbReference type="Pfam" id="PF00188"/>
    </source>
</evidence>
<dbReference type="CDD" id="cd05379">
    <property type="entry name" value="CAP_bacterial"/>
    <property type="match status" value="1"/>
</dbReference>
<evidence type="ECO:0000313" key="5">
    <source>
        <dbReference type="Proteomes" id="UP001589700"/>
    </source>
</evidence>
<feature type="signal peptide" evidence="2">
    <location>
        <begin position="1"/>
        <end position="25"/>
    </location>
</feature>
<organism evidence="4 5">
    <name type="scientific">Dietzia aerolata</name>
    <dbReference type="NCBI Taxonomy" id="595984"/>
    <lineage>
        <taxon>Bacteria</taxon>
        <taxon>Bacillati</taxon>
        <taxon>Actinomycetota</taxon>
        <taxon>Actinomycetes</taxon>
        <taxon>Mycobacteriales</taxon>
        <taxon>Dietziaceae</taxon>
        <taxon>Dietzia</taxon>
    </lineage>
</organism>
<reference evidence="4 5" key="1">
    <citation type="submission" date="2024-09" db="EMBL/GenBank/DDBJ databases">
        <authorList>
            <person name="Sun Q."/>
            <person name="Mori K."/>
        </authorList>
    </citation>
    <scope>NUCLEOTIDE SEQUENCE [LARGE SCALE GENOMIC DNA]</scope>
    <source>
        <strain evidence="4 5">CCM 7659</strain>
    </source>
</reference>
<name>A0ABV5JT98_9ACTN</name>
<dbReference type="InterPro" id="IPR014044">
    <property type="entry name" value="CAP_dom"/>
</dbReference>
<keyword evidence="5" id="KW-1185">Reference proteome</keyword>
<protein>
    <submittedName>
        <fullName evidence="4">CAP domain-containing protein</fullName>
    </submittedName>
</protein>
<dbReference type="RefSeq" id="WP_182633460.1">
    <property type="nucleotide sequence ID" value="NZ_JAALDM010000296.1"/>
</dbReference>
<dbReference type="Proteomes" id="UP001589700">
    <property type="component" value="Unassembled WGS sequence"/>
</dbReference>
<evidence type="ECO:0000256" key="1">
    <source>
        <dbReference type="SAM" id="MobiDB-lite"/>
    </source>
</evidence>
<feature type="region of interest" description="Disordered" evidence="1">
    <location>
        <begin position="115"/>
        <end position="139"/>
    </location>
</feature>
<dbReference type="SUPFAM" id="SSF55797">
    <property type="entry name" value="PR-1-like"/>
    <property type="match status" value="1"/>
</dbReference>
<keyword evidence="2" id="KW-0732">Signal</keyword>
<evidence type="ECO:0000313" key="4">
    <source>
        <dbReference type="EMBL" id="MFB9260952.1"/>
    </source>
</evidence>
<dbReference type="InterPro" id="IPR035940">
    <property type="entry name" value="CAP_sf"/>
</dbReference>
<feature type="domain" description="SCP" evidence="3">
    <location>
        <begin position="85"/>
        <end position="196"/>
    </location>
</feature>
<feature type="chain" id="PRO_5045808460" evidence="2">
    <location>
        <begin position="26"/>
        <end position="199"/>
    </location>
</feature>